<keyword evidence="2" id="KW-1185">Reference proteome</keyword>
<dbReference type="Proteomes" id="UP000764837">
    <property type="component" value="Unassembled WGS sequence"/>
</dbReference>
<accession>A0ABS2LUQ2</accession>
<dbReference type="RefSeq" id="WP_204942895.1">
    <property type="nucleotide sequence ID" value="NZ_JAFBBP010000001.1"/>
</dbReference>
<proteinExistence type="predicted"/>
<sequence>MTAAKGFEVTSSALVQHARSVDRIAGEMEHAHAAAEHVVMGSDAYGKLPVCQMIPLFLNLLQDRAVAALAAAEESLRSAVGGLESNARAYDEADCGISAGFSGMYR</sequence>
<gene>
    <name evidence="1" type="ORF">JOD64_003137</name>
</gene>
<evidence type="ECO:0008006" key="3">
    <source>
        <dbReference type="Google" id="ProtNLM"/>
    </source>
</evidence>
<name>A0ABS2LUQ2_9ACTN</name>
<evidence type="ECO:0000313" key="1">
    <source>
        <dbReference type="EMBL" id="MBM7491915.1"/>
    </source>
</evidence>
<evidence type="ECO:0000313" key="2">
    <source>
        <dbReference type="Proteomes" id="UP000764837"/>
    </source>
</evidence>
<protein>
    <recommendedName>
        <fullName evidence="3">ESX-1 secretion-associated protein</fullName>
    </recommendedName>
</protein>
<dbReference type="EMBL" id="JAFBBP010000001">
    <property type="protein sequence ID" value="MBM7491915.1"/>
    <property type="molecule type" value="Genomic_DNA"/>
</dbReference>
<reference evidence="1 2" key="1">
    <citation type="submission" date="2021-01" db="EMBL/GenBank/DDBJ databases">
        <title>Sequencing the genomes of 1000 actinobacteria strains.</title>
        <authorList>
            <person name="Klenk H.-P."/>
        </authorList>
    </citation>
    <scope>NUCLEOTIDE SEQUENCE [LARGE SCALE GENOMIC DNA]</scope>
    <source>
        <strain evidence="1 2">DSM 100204</strain>
    </source>
</reference>
<organism evidence="1 2">
    <name type="scientific">Micromonospora luteifusca</name>
    <dbReference type="NCBI Taxonomy" id="709860"/>
    <lineage>
        <taxon>Bacteria</taxon>
        <taxon>Bacillati</taxon>
        <taxon>Actinomycetota</taxon>
        <taxon>Actinomycetes</taxon>
        <taxon>Micromonosporales</taxon>
        <taxon>Micromonosporaceae</taxon>
        <taxon>Micromonospora</taxon>
    </lineage>
</organism>
<comment type="caution">
    <text evidence="1">The sequence shown here is derived from an EMBL/GenBank/DDBJ whole genome shotgun (WGS) entry which is preliminary data.</text>
</comment>